<evidence type="ECO:0000313" key="2">
    <source>
        <dbReference type="EMBL" id="MFC5771699.1"/>
    </source>
</evidence>
<keyword evidence="1" id="KW-0175">Coiled coil</keyword>
<evidence type="ECO:0000256" key="1">
    <source>
        <dbReference type="SAM" id="Coils"/>
    </source>
</evidence>
<dbReference type="Proteomes" id="UP001595974">
    <property type="component" value="Unassembled WGS sequence"/>
</dbReference>
<accession>A0ABW1AWX8</accession>
<comment type="caution">
    <text evidence="2">The sequence shown here is derived from an EMBL/GenBank/DDBJ whole genome shotgun (WGS) entry which is preliminary data.</text>
</comment>
<reference evidence="3" key="1">
    <citation type="journal article" date="2019" name="Int. J. Syst. Evol. Microbiol.">
        <title>The Global Catalogue of Microorganisms (GCM) 10K type strain sequencing project: providing services to taxonomists for standard genome sequencing and annotation.</title>
        <authorList>
            <consortium name="The Broad Institute Genomics Platform"/>
            <consortium name="The Broad Institute Genome Sequencing Center for Infectious Disease"/>
            <person name="Wu L."/>
            <person name="Ma J."/>
        </authorList>
    </citation>
    <scope>NUCLEOTIDE SEQUENCE [LARGE SCALE GENOMIC DNA]</scope>
    <source>
        <strain evidence="3">SHR3</strain>
    </source>
</reference>
<evidence type="ECO:0008006" key="4">
    <source>
        <dbReference type="Google" id="ProtNLM"/>
    </source>
</evidence>
<feature type="coiled-coil region" evidence="1">
    <location>
        <begin position="322"/>
        <end position="349"/>
    </location>
</feature>
<dbReference type="EMBL" id="JBHSOG010000098">
    <property type="protein sequence ID" value="MFC5771699.1"/>
    <property type="molecule type" value="Genomic_DNA"/>
</dbReference>
<dbReference type="RefSeq" id="WP_157748642.1">
    <property type="nucleotide sequence ID" value="NZ_JBHSOG010000098.1"/>
</dbReference>
<name>A0ABW1AWX8_9RHOO</name>
<sequence>MSGQPDLFGHAALSVKPPPGVTEPALWVRRLAIWRAPGDLVRAVELRPGLNFVWSPDPADVQGQRESQPTAQDDVGHGAGKSLFCRLLRYCLGEDRFAPEAQRLSIGSAFLTGWVSAEVLLHGKLWGVLRPLAVGRGHFAVEGVLPEQLFDRLNEPTGMAPLLQAIESQVLTPDVARRMPVLRTHDAWRVALAWLTRDQECRFDHVLDWRAAESDSESPVRNMSRGRLQDAMRVLIGAIATDEIALHESVSAKTETHKAHLQESARREWACGRTRLSIIQALGLTSDDVPEGKLGIESLHQAARQHLAKVSRVSPGADVFNLGDLRQRSREAEKQVSELNSKLAVLQSSLPLNQELLRQYKAELPLISVRLREAEVPVCQICDVPIDRVKAEGCKLSHKLTDLEGLKRRHEAVAQKVSQQQAVIDDVQAAITVLNQQLPAARSARDALRQDLSKAEKLSTQRSSAWFNARRLLDDIQRLSADWDAWEQAQRQATEMATKIDAEREQLAAFRDRQAAVFDRLSTHFDAIIRLTVGPTASGRVSLDGNGLKLGVQLGGERSSPAIESLKIIAFDLAVMCMSIEGGTQLPAFLLHDSPREADLGLSVYHRLFNMVAALEGQAHSPFQYIVTTTTQPPPAFQKAPWLRLELHGAPATERLLRCDLP</sequence>
<keyword evidence="3" id="KW-1185">Reference proteome</keyword>
<evidence type="ECO:0000313" key="3">
    <source>
        <dbReference type="Proteomes" id="UP001595974"/>
    </source>
</evidence>
<proteinExistence type="predicted"/>
<protein>
    <recommendedName>
        <fullName evidence="4">Chromosome segregation protein SMC</fullName>
    </recommendedName>
</protein>
<organism evidence="2 3">
    <name type="scientific">Thauera sinica</name>
    <dbReference type="NCBI Taxonomy" id="2665146"/>
    <lineage>
        <taxon>Bacteria</taxon>
        <taxon>Pseudomonadati</taxon>
        <taxon>Pseudomonadota</taxon>
        <taxon>Betaproteobacteria</taxon>
        <taxon>Rhodocyclales</taxon>
        <taxon>Zoogloeaceae</taxon>
        <taxon>Thauera</taxon>
    </lineage>
</organism>
<gene>
    <name evidence="2" type="ORF">ACFPTN_20160</name>
</gene>